<feature type="domain" description="RWP-RK" evidence="8">
    <location>
        <begin position="93"/>
        <end position="177"/>
    </location>
</feature>
<dbReference type="InterPro" id="IPR044607">
    <property type="entry name" value="RKD-like"/>
</dbReference>
<dbReference type="Pfam" id="PF02042">
    <property type="entry name" value="RWP-RK"/>
    <property type="match status" value="1"/>
</dbReference>
<evidence type="ECO:0000313" key="10">
    <source>
        <dbReference type="Proteomes" id="UP000249390"/>
    </source>
</evidence>
<evidence type="ECO:0000256" key="6">
    <source>
        <dbReference type="ARBA" id="ARBA00023242"/>
    </source>
</evidence>
<comment type="caution">
    <text evidence="9">The sequence shown here is derived from an EMBL/GenBank/DDBJ whole genome shotgun (WGS) entry which is preliminary data.</text>
</comment>
<evidence type="ECO:0000259" key="8">
    <source>
        <dbReference type="PROSITE" id="PS51519"/>
    </source>
</evidence>
<keyword evidence="7" id="KW-1133">Transmembrane helix</keyword>
<evidence type="ECO:0000256" key="4">
    <source>
        <dbReference type="ARBA" id="ARBA00023125"/>
    </source>
</evidence>
<proteinExistence type="predicted"/>
<evidence type="ECO:0000256" key="5">
    <source>
        <dbReference type="ARBA" id="ARBA00023163"/>
    </source>
</evidence>
<keyword evidence="7" id="KW-0812">Transmembrane</keyword>
<dbReference type="InterPro" id="IPR003035">
    <property type="entry name" value="RWP-RK_dom"/>
</dbReference>
<keyword evidence="10" id="KW-1185">Reference proteome</keyword>
<keyword evidence="7" id="KW-0472">Membrane</keyword>
<dbReference type="GO" id="GO:0003700">
    <property type="term" value="F:DNA-binding transcription factor activity"/>
    <property type="evidence" value="ECO:0007669"/>
    <property type="project" value="InterPro"/>
</dbReference>
<evidence type="ECO:0000256" key="1">
    <source>
        <dbReference type="ARBA" id="ARBA00004049"/>
    </source>
</evidence>
<keyword evidence="4" id="KW-0238">DNA-binding</keyword>
<keyword evidence="3" id="KW-0175">Coiled coil</keyword>
<dbReference type="PANTHER" id="PTHR46373:SF12">
    <property type="entry name" value="PROTEIN RKD5"/>
    <property type="match status" value="1"/>
</dbReference>
<reference evidence="9 10" key="1">
    <citation type="submission" date="2018-06" db="EMBL/GenBank/DDBJ databases">
        <title>The Genome of Cuscuta australis (Dodder) Provides Insight into the Evolution of Plant Parasitism.</title>
        <authorList>
            <person name="Liu H."/>
        </authorList>
    </citation>
    <scope>NUCLEOTIDE SEQUENCE [LARGE SCALE GENOMIC DNA]</scope>
    <source>
        <strain evidence="10">cv. Yunnan</strain>
        <tissue evidence="9">Vines</tissue>
    </source>
</reference>
<dbReference type="GO" id="GO:0003677">
    <property type="term" value="F:DNA binding"/>
    <property type="evidence" value="ECO:0007669"/>
    <property type="project" value="UniProtKB-KW"/>
</dbReference>
<sequence>MFPSSMPGLTMAFGNVFTFFTPIAPSLHWWISAMNGFQFLNDELNAISELAKNAETEKSKQNLKTEAYSSKILTKQRLGMKSFLDSDDEYNNGKSVHKKRRVAPEDISRIALQDLVKYFDLPITEASRSLKIGLTVLKKCREFGIPRWPHRKIKSLDRLIVDLREETQQQNDGEDTTMVVSTEKRMVEFERERIEKKPYMDGHTRRNQKKGLDKAFSKEGTKLGLWREQIQIFHFHSICERKDPLYQKCCLTLMIHFRDSAT</sequence>
<keyword evidence="5" id="KW-0804">Transcription</keyword>
<evidence type="ECO:0000256" key="7">
    <source>
        <dbReference type="SAM" id="Phobius"/>
    </source>
</evidence>
<keyword evidence="2" id="KW-0805">Transcription regulation</keyword>
<evidence type="ECO:0000313" key="9">
    <source>
        <dbReference type="EMBL" id="RAL52979.1"/>
    </source>
</evidence>
<keyword evidence="6" id="KW-0539">Nucleus</keyword>
<dbReference type="AlphaFoldDB" id="A0A328E8P2"/>
<protein>
    <recommendedName>
        <fullName evidence="8">RWP-RK domain-containing protein</fullName>
    </recommendedName>
</protein>
<gene>
    <name evidence="9" type="ORF">DM860_016214</name>
</gene>
<accession>A0A328E8P2</accession>
<evidence type="ECO:0000256" key="2">
    <source>
        <dbReference type="ARBA" id="ARBA00023015"/>
    </source>
</evidence>
<organism evidence="9 10">
    <name type="scientific">Cuscuta australis</name>
    <dbReference type="NCBI Taxonomy" id="267555"/>
    <lineage>
        <taxon>Eukaryota</taxon>
        <taxon>Viridiplantae</taxon>
        <taxon>Streptophyta</taxon>
        <taxon>Embryophyta</taxon>
        <taxon>Tracheophyta</taxon>
        <taxon>Spermatophyta</taxon>
        <taxon>Magnoliopsida</taxon>
        <taxon>eudicotyledons</taxon>
        <taxon>Gunneridae</taxon>
        <taxon>Pentapetalae</taxon>
        <taxon>asterids</taxon>
        <taxon>lamiids</taxon>
        <taxon>Solanales</taxon>
        <taxon>Convolvulaceae</taxon>
        <taxon>Cuscuteae</taxon>
        <taxon>Cuscuta</taxon>
        <taxon>Cuscuta subgen. Grammica</taxon>
        <taxon>Cuscuta sect. Cleistogrammica</taxon>
    </lineage>
</organism>
<dbReference type="EMBL" id="NQVE01000028">
    <property type="protein sequence ID" value="RAL52979.1"/>
    <property type="molecule type" value="Genomic_DNA"/>
</dbReference>
<dbReference type="PANTHER" id="PTHR46373">
    <property type="entry name" value="PROTEIN RKD4"/>
    <property type="match status" value="1"/>
</dbReference>
<comment type="function">
    <text evidence="1">Putative transcription factor.</text>
</comment>
<dbReference type="Proteomes" id="UP000249390">
    <property type="component" value="Unassembled WGS sequence"/>
</dbReference>
<dbReference type="PROSITE" id="PS51519">
    <property type="entry name" value="RWP_RK"/>
    <property type="match status" value="1"/>
</dbReference>
<name>A0A328E8P2_9ASTE</name>
<evidence type="ECO:0000256" key="3">
    <source>
        <dbReference type="ARBA" id="ARBA00023054"/>
    </source>
</evidence>
<feature type="transmembrane region" description="Helical" evidence="7">
    <location>
        <begin position="12"/>
        <end position="31"/>
    </location>
</feature>